<dbReference type="EMBL" id="NMUH01000143">
    <property type="protein sequence ID" value="MQL72814.1"/>
    <property type="molecule type" value="Genomic_DNA"/>
</dbReference>
<sequence>MGLTTKLESFGGKQELLGSRRKAGNPELHPLHPLLHPEHQRGHSCRHNLNSCRHDLNSCRPAVPKQPKKCSGKPSSVDTTPSSVDTLPQFDPESAGKLIYIVSTPLDLVSTLPLPDFCIFWVVMRNQWSPMGQGKSDEHPPYE</sequence>
<feature type="region of interest" description="Disordered" evidence="1">
    <location>
        <begin position="60"/>
        <end position="90"/>
    </location>
</feature>
<reference evidence="2" key="1">
    <citation type="submission" date="2017-07" db="EMBL/GenBank/DDBJ databases">
        <title>Taro Niue Genome Assembly and Annotation.</title>
        <authorList>
            <person name="Atibalentja N."/>
            <person name="Keating K."/>
            <person name="Fields C.J."/>
        </authorList>
    </citation>
    <scope>NUCLEOTIDE SEQUENCE</scope>
    <source>
        <strain evidence="2">Niue_2</strain>
        <tissue evidence="2">Leaf</tissue>
    </source>
</reference>
<name>A0A843TTT0_COLES</name>
<dbReference type="Proteomes" id="UP000652761">
    <property type="component" value="Unassembled WGS sequence"/>
</dbReference>
<comment type="caution">
    <text evidence="2">The sequence shown here is derived from an EMBL/GenBank/DDBJ whole genome shotgun (WGS) entry which is preliminary data.</text>
</comment>
<accession>A0A843TTT0</accession>
<gene>
    <name evidence="2" type="ORF">Taro_005158</name>
</gene>
<organism evidence="2 3">
    <name type="scientific">Colocasia esculenta</name>
    <name type="common">Wild taro</name>
    <name type="synonym">Arum esculentum</name>
    <dbReference type="NCBI Taxonomy" id="4460"/>
    <lineage>
        <taxon>Eukaryota</taxon>
        <taxon>Viridiplantae</taxon>
        <taxon>Streptophyta</taxon>
        <taxon>Embryophyta</taxon>
        <taxon>Tracheophyta</taxon>
        <taxon>Spermatophyta</taxon>
        <taxon>Magnoliopsida</taxon>
        <taxon>Liliopsida</taxon>
        <taxon>Araceae</taxon>
        <taxon>Aroideae</taxon>
        <taxon>Colocasieae</taxon>
        <taxon>Colocasia</taxon>
    </lineage>
</organism>
<feature type="region of interest" description="Disordered" evidence="1">
    <location>
        <begin position="1"/>
        <end position="45"/>
    </location>
</feature>
<dbReference type="AlphaFoldDB" id="A0A843TTT0"/>
<evidence type="ECO:0000313" key="2">
    <source>
        <dbReference type="EMBL" id="MQL72814.1"/>
    </source>
</evidence>
<protein>
    <submittedName>
        <fullName evidence="2">Uncharacterized protein</fullName>
    </submittedName>
</protein>
<evidence type="ECO:0000313" key="3">
    <source>
        <dbReference type="Proteomes" id="UP000652761"/>
    </source>
</evidence>
<proteinExistence type="predicted"/>
<keyword evidence="3" id="KW-1185">Reference proteome</keyword>
<feature type="compositionally biased region" description="Low complexity" evidence="1">
    <location>
        <begin position="74"/>
        <end position="86"/>
    </location>
</feature>
<evidence type="ECO:0000256" key="1">
    <source>
        <dbReference type="SAM" id="MobiDB-lite"/>
    </source>
</evidence>